<accession>A0A8T0SAS5</accession>
<evidence type="ECO:0000313" key="1">
    <source>
        <dbReference type="EMBL" id="KAG2593913.1"/>
    </source>
</evidence>
<comment type="caution">
    <text evidence="1">The sequence shown here is derived from an EMBL/GenBank/DDBJ whole genome shotgun (WGS) entry which is preliminary data.</text>
</comment>
<keyword evidence="2" id="KW-1185">Reference proteome</keyword>
<name>A0A8T0SAS5_PANVG</name>
<dbReference type="Proteomes" id="UP000823388">
    <property type="component" value="Chromosome 5N"/>
</dbReference>
<evidence type="ECO:0000313" key="2">
    <source>
        <dbReference type="Proteomes" id="UP000823388"/>
    </source>
</evidence>
<dbReference type="EMBL" id="CM029046">
    <property type="protein sequence ID" value="KAG2593913.1"/>
    <property type="molecule type" value="Genomic_DNA"/>
</dbReference>
<gene>
    <name evidence="1" type="ORF">PVAP13_5NG264410</name>
</gene>
<organism evidence="1 2">
    <name type="scientific">Panicum virgatum</name>
    <name type="common">Blackwell switchgrass</name>
    <dbReference type="NCBI Taxonomy" id="38727"/>
    <lineage>
        <taxon>Eukaryota</taxon>
        <taxon>Viridiplantae</taxon>
        <taxon>Streptophyta</taxon>
        <taxon>Embryophyta</taxon>
        <taxon>Tracheophyta</taxon>
        <taxon>Spermatophyta</taxon>
        <taxon>Magnoliopsida</taxon>
        <taxon>Liliopsida</taxon>
        <taxon>Poales</taxon>
        <taxon>Poaceae</taxon>
        <taxon>PACMAD clade</taxon>
        <taxon>Panicoideae</taxon>
        <taxon>Panicodae</taxon>
        <taxon>Paniceae</taxon>
        <taxon>Panicinae</taxon>
        <taxon>Panicum</taxon>
        <taxon>Panicum sect. Hiantes</taxon>
    </lineage>
</organism>
<protein>
    <submittedName>
        <fullName evidence="1">Uncharacterized protein</fullName>
    </submittedName>
</protein>
<dbReference type="AlphaFoldDB" id="A0A8T0SAS5"/>
<sequence length="58" mass="6302">MADYDQDGADRCEKLITTREGIQTIALYSSSIGRFANAECAFIYPSGGSRISIIGVRI</sequence>
<proteinExistence type="predicted"/>
<reference evidence="1" key="1">
    <citation type="submission" date="2020-05" db="EMBL/GenBank/DDBJ databases">
        <title>WGS assembly of Panicum virgatum.</title>
        <authorList>
            <person name="Lovell J.T."/>
            <person name="Jenkins J."/>
            <person name="Shu S."/>
            <person name="Juenger T.E."/>
            <person name="Schmutz J."/>
        </authorList>
    </citation>
    <scope>NUCLEOTIDE SEQUENCE</scope>
    <source>
        <strain evidence="1">AP13</strain>
    </source>
</reference>